<dbReference type="PANTHER" id="PTHR14359">
    <property type="entry name" value="HOMO-OLIGOMERIC FLAVIN CONTAINING CYS DECARBOXYLASE FAMILY"/>
    <property type="match status" value="1"/>
</dbReference>
<dbReference type="AlphaFoldDB" id="A0A073B2L3"/>
<dbReference type="Proteomes" id="UP000031419">
    <property type="component" value="Unassembled WGS sequence"/>
</dbReference>
<dbReference type="EMBL" id="JNVU01000012">
    <property type="protein sequence ID" value="KEI45522.1"/>
    <property type="molecule type" value="Genomic_DNA"/>
</dbReference>
<dbReference type="InterPro" id="IPR003382">
    <property type="entry name" value="Flavoprotein"/>
</dbReference>
<keyword evidence="3" id="KW-1185">Reference proteome</keyword>
<dbReference type="GO" id="GO:0015937">
    <property type="term" value="P:coenzyme A biosynthetic process"/>
    <property type="evidence" value="ECO:0007669"/>
    <property type="project" value="TreeGrafter"/>
</dbReference>
<feature type="domain" description="Flavoprotein" evidence="1">
    <location>
        <begin position="14"/>
        <end position="129"/>
    </location>
</feature>
<organism evidence="2 3">
    <name type="scientific">Saccharopolyspora rectivirgula</name>
    <dbReference type="NCBI Taxonomy" id="28042"/>
    <lineage>
        <taxon>Bacteria</taxon>
        <taxon>Bacillati</taxon>
        <taxon>Actinomycetota</taxon>
        <taxon>Actinomycetes</taxon>
        <taxon>Pseudonocardiales</taxon>
        <taxon>Pseudonocardiaceae</taxon>
        <taxon>Saccharopolyspora</taxon>
    </lineage>
</organism>
<dbReference type="GO" id="GO:0071513">
    <property type="term" value="C:phosphopantothenoylcysteine decarboxylase complex"/>
    <property type="evidence" value="ECO:0007669"/>
    <property type="project" value="TreeGrafter"/>
</dbReference>
<sequence>MVGCAAPPVRELTDPVTRLRQEGWQVHVVLTPTAASWVKAGELEKLSGNPVLVEQGAPGEVKPLPRADAVLAAPLTFNTLNKVASGISDTLAARMLNEMLCFGVPMVFAPCVNSVFRQHPVYKTNVERLASCGVEFLVPSSITTRGSDGHVAFDWEAVVSALHECHNTPAWSRFSNVD</sequence>
<dbReference type="PANTHER" id="PTHR14359:SF6">
    <property type="entry name" value="PHOSPHOPANTOTHENOYLCYSTEINE DECARBOXYLASE"/>
    <property type="match status" value="1"/>
</dbReference>
<evidence type="ECO:0000313" key="2">
    <source>
        <dbReference type="EMBL" id="KEI45522.1"/>
    </source>
</evidence>
<dbReference type="GO" id="GO:0010181">
    <property type="term" value="F:FMN binding"/>
    <property type="evidence" value="ECO:0007669"/>
    <property type="project" value="TreeGrafter"/>
</dbReference>
<gene>
    <name evidence="2" type="ORF">GU90_03505</name>
</gene>
<evidence type="ECO:0000313" key="3">
    <source>
        <dbReference type="Proteomes" id="UP000031419"/>
    </source>
</evidence>
<proteinExistence type="predicted"/>
<dbReference type="SUPFAM" id="SSF52507">
    <property type="entry name" value="Homo-oligomeric flavin-containing Cys decarboxylases, HFCD"/>
    <property type="match status" value="1"/>
</dbReference>
<name>A0A073B2L3_9PSEU</name>
<reference evidence="2 3" key="1">
    <citation type="submission" date="2014-06" db="EMBL/GenBank/DDBJ databases">
        <title>Saccharopolyspora rectivirgula DSM-43113 Genome sequencing.</title>
        <authorList>
            <person name="Barrera C."/>
            <person name="Millon L."/>
            <person name="Rognon B."/>
            <person name="Zaugg C."/>
            <person name="Monod M."/>
        </authorList>
    </citation>
    <scope>NUCLEOTIDE SEQUENCE [LARGE SCALE GENOMIC DNA]</scope>
    <source>
        <strain evidence="2 3">DSM 43113</strain>
    </source>
</reference>
<dbReference type="GO" id="GO:0004633">
    <property type="term" value="F:phosphopantothenoylcysteine decarboxylase activity"/>
    <property type="evidence" value="ECO:0007669"/>
    <property type="project" value="TreeGrafter"/>
</dbReference>
<protein>
    <submittedName>
        <fullName evidence="2">Flavoprotein</fullName>
    </submittedName>
</protein>
<comment type="caution">
    <text evidence="2">The sequence shown here is derived from an EMBL/GenBank/DDBJ whole genome shotgun (WGS) entry which is preliminary data.</text>
</comment>
<dbReference type="Gene3D" id="3.40.50.1950">
    <property type="entry name" value="Flavin prenyltransferase-like"/>
    <property type="match status" value="1"/>
</dbReference>
<dbReference type="Pfam" id="PF02441">
    <property type="entry name" value="Flavoprotein"/>
    <property type="match status" value="1"/>
</dbReference>
<dbReference type="STRING" id="28042.GU90_03505"/>
<evidence type="ECO:0000259" key="1">
    <source>
        <dbReference type="Pfam" id="PF02441"/>
    </source>
</evidence>
<dbReference type="InterPro" id="IPR036551">
    <property type="entry name" value="Flavin_trans-like"/>
</dbReference>
<accession>A0A073B2L3</accession>
<dbReference type="eggNOG" id="COG0452">
    <property type="taxonomic scope" value="Bacteria"/>
</dbReference>